<feature type="compositionally biased region" description="Basic and acidic residues" evidence="1">
    <location>
        <begin position="24"/>
        <end position="34"/>
    </location>
</feature>
<reference evidence="3 4" key="1">
    <citation type="submission" date="2024-02" db="EMBL/GenBank/DDBJ databases">
        <title>A novel Wenzhouxiangellaceae bacterium, isolated from coastal sediments.</title>
        <authorList>
            <person name="Du Z.-J."/>
            <person name="Ye Y.-Q."/>
            <person name="Zhang X.-Y."/>
        </authorList>
    </citation>
    <scope>NUCLEOTIDE SEQUENCE [LARGE SCALE GENOMIC DNA]</scope>
    <source>
        <strain evidence="3 4">CH-27</strain>
    </source>
</reference>
<feature type="region of interest" description="Disordered" evidence="1">
    <location>
        <begin position="1"/>
        <end position="70"/>
    </location>
</feature>
<dbReference type="SUPFAM" id="SSF68912">
    <property type="entry name" value="Rho N-terminal domain-like"/>
    <property type="match status" value="1"/>
</dbReference>
<keyword evidence="4" id="KW-1185">Reference proteome</keyword>
<dbReference type="GO" id="GO:0006353">
    <property type="term" value="P:DNA-templated transcription termination"/>
    <property type="evidence" value="ECO:0007669"/>
    <property type="project" value="InterPro"/>
</dbReference>
<dbReference type="InterPro" id="IPR011112">
    <property type="entry name" value="Rho-like_N"/>
</dbReference>
<comment type="caution">
    <text evidence="3">The sequence shown here is derived from an EMBL/GenBank/DDBJ whole genome shotgun (WGS) entry which is preliminary data.</text>
</comment>
<evidence type="ECO:0000313" key="4">
    <source>
        <dbReference type="Proteomes" id="UP001359886"/>
    </source>
</evidence>
<feature type="compositionally biased region" description="Basic and acidic residues" evidence="1">
    <location>
        <begin position="1"/>
        <end position="17"/>
    </location>
</feature>
<dbReference type="AlphaFoldDB" id="A0AAW9RBI4"/>
<feature type="compositionally biased region" description="Polar residues" evidence="1">
    <location>
        <begin position="48"/>
        <end position="62"/>
    </location>
</feature>
<evidence type="ECO:0000256" key="1">
    <source>
        <dbReference type="SAM" id="MobiDB-lite"/>
    </source>
</evidence>
<protein>
    <submittedName>
        <fullName evidence="3">Rho termination factor N-terminal domain-containing protein</fullName>
    </submittedName>
</protein>
<dbReference type="SMART" id="SM00959">
    <property type="entry name" value="Rho_N"/>
    <property type="match status" value="1"/>
</dbReference>
<name>A0AAW9RBI4_9GAMM</name>
<dbReference type="EMBL" id="JAZHOG010000001">
    <property type="protein sequence ID" value="MEJ8566194.1"/>
    <property type="molecule type" value="Genomic_DNA"/>
</dbReference>
<evidence type="ECO:0000313" key="3">
    <source>
        <dbReference type="EMBL" id="MEJ8566194.1"/>
    </source>
</evidence>
<dbReference type="Proteomes" id="UP001359886">
    <property type="component" value="Unassembled WGS sequence"/>
</dbReference>
<dbReference type="Pfam" id="PF07498">
    <property type="entry name" value="Rho_N"/>
    <property type="match status" value="1"/>
</dbReference>
<sequence>MPNAWSDKDERQYDHIRKSQRQRGKSESQAREIAARTVNQQRREEGRTPNSTTRGTGNPNTRLESRTRKELYNRAKELNIEGRSRMNKQELVAAIRGRQ</sequence>
<evidence type="ECO:0000259" key="2">
    <source>
        <dbReference type="SMART" id="SM00959"/>
    </source>
</evidence>
<gene>
    <name evidence="3" type="ORF">V3330_01045</name>
</gene>
<dbReference type="RefSeq" id="WP_354693517.1">
    <property type="nucleotide sequence ID" value="NZ_JAZHOG010000001.1"/>
</dbReference>
<dbReference type="Gene3D" id="1.10.720.10">
    <property type="match status" value="1"/>
</dbReference>
<feature type="domain" description="Rho termination factor-like N-terminal" evidence="2">
    <location>
        <begin position="62"/>
        <end position="98"/>
    </location>
</feature>
<organism evidence="3 4">
    <name type="scientific">Elongatibacter sediminis</name>
    <dbReference type="NCBI Taxonomy" id="3119006"/>
    <lineage>
        <taxon>Bacteria</taxon>
        <taxon>Pseudomonadati</taxon>
        <taxon>Pseudomonadota</taxon>
        <taxon>Gammaproteobacteria</taxon>
        <taxon>Chromatiales</taxon>
        <taxon>Wenzhouxiangellaceae</taxon>
        <taxon>Elongatibacter</taxon>
    </lineage>
</organism>
<dbReference type="InterPro" id="IPR036269">
    <property type="entry name" value="Rho_N_sf"/>
</dbReference>
<proteinExistence type="predicted"/>
<accession>A0AAW9RBI4</accession>